<name>A0ABY9JTR3_9BACI</name>
<dbReference type="Pfam" id="PF05402">
    <property type="entry name" value="PqqD"/>
    <property type="match status" value="1"/>
</dbReference>
<protein>
    <submittedName>
        <fullName evidence="1">Lasso peptide biosynthesis PqqD family chaperone</fullName>
    </submittedName>
</protein>
<dbReference type="Gene3D" id="1.10.10.1150">
    <property type="entry name" value="Coenzyme PQQ synthesis protein D (PqqD)"/>
    <property type="match status" value="1"/>
</dbReference>
<gene>
    <name evidence="1" type="ORF">LC087_00560</name>
</gene>
<evidence type="ECO:0000313" key="1">
    <source>
        <dbReference type="EMBL" id="WLR42775.1"/>
    </source>
</evidence>
<dbReference type="NCBIfam" id="NF033536">
    <property type="entry name" value="lasso_PqqD_Bac"/>
    <property type="match status" value="1"/>
</dbReference>
<proteinExistence type="predicted"/>
<organism evidence="1 2">
    <name type="scientific">Bacillus carboniphilus</name>
    <dbReference type="NCBI Taxonomy" id="86663"/>
    <lineage>
        <taxon>Bacteria</taxon>
        <taxon>Bacillati</taxon>
        <taxon>Bacillota</taxon>
        <taxon>Bacilli</taxon>
        <taxon>Bacillales</taxon>
        <taxon>Bacillaceae</taxon>
        <taxon>Bacillus</taxon>
    </lineage>
</organism>
<dbReference type="RefSeq" id="WP_226539398.1">
    <property type="nucleotide sequence ID" value="NZ_CP129013.1"/>
</dbReference>
<evidence type="ECO:0000313" key="2">
    <source>
        <dbReference type="Proteomes" id="UP001197974"/>
    </source>
</evidence>
<sequence length="103" mass="11766">MSDPSKISIDDYVSQIEGNLVSDMDGEKVMLNIDNGKYYNMGTVGGYIWILMDNPIMVTKIIAQLIEEYNVEREECEKEVLAFLNHLLKESLIYKSKQASIQV</sequence>
<keyword evidence="2" id="KW-1185">Reference proteome</keyword>
<reference evidence="1 2" key="1">
    <citation type="submission" date="2023-06" db="EMBL/GenBank/DDBJ databases">
        <title>Five Gram-positive bacteria isolated from mangrove sediments in Shenzhen, Guangdong, China.</title>
        <authorList>
            <person name="Yu S."/>
            <person name="Zheng W."/>
            <person name="Huang Y."/>
        </authorList>
    </citation>
    <scope>NUCLEOTIDE SEQUENCE [LARGE SCALE GENOMIC DNA]</scope>
    <source>
        <strain evidence="1 2">SaN35-3</strain>
    </source>
</reference>
<dbReference type="EMBL" id="CP129013">
    <property type="protein sequence ID" value="WLR42775.1"/>
    <property type="molecule type" value="Genomic_DNA"/>
</dbReference>
<accession>A0ABY9JTR3</accession>
<dbReference type="InterPro" id="IPR041881">
    <property type="entry name" value="PqqD_sf"/>
</dbReference>
<dbReference type="Proteomes" id="UP001197974">
    <property type="component" value="Chromosome"/>
</dbReference>
<dbReference type="InterPro" id="IPR008792">
    <property type="entry name" value="PQQD"/>
</dbReference>